<dbReference type="PROSITE" id="PS51015">
    <property type="entry name" value="YDG"/>
    <property type="match status" value="1"/>
</dbReference>
<dbReference type="Pfam" id="PF02182">
    <property type="entry name" value="SAD_SRA"/>
    <property type="match status" value="1"/>
</dbReference>
<sequence length="548" mass="59976">MKLPEATKSRAVLVGTSHHEFLPALPAVVNNLTALREALCSQDIWGLPPQYCATVCDPTDSTQMLDPVRNASREATDTLILYFAGHGLTNQRGELYLSLCKSEEQKPYSAVKYEDVRDQLVDSRATRRIVILDCCFSGLALGSMAGEISAVVNEASIEGTYILAAAPENRIALARPGEEYTAFTGELLNVVQGGLAGKPELLTLDTIFNHVRDVMCEKSLPVPQKRDRNTAGQLTLVKNRASRRERHGPGYGSFSGIAAGTVFPSRHDLHKAGIHRPLQAGICGTADQGGAESIVVSGGYKDDKDYGDVIIYTGHGGRDPNTGAQIKDQDPTDPGNAALLRNILTGVPVRVIRGASGDPKYSPPSGYSYDGLFSVEQYWSTPGIDGPRILQFRLEQIDDESTSAREGPQARTGQPQSNRRGGPAPNQWERVASGVYRDRRISERVIEAHDSECQICGTFLEAPGGRRYARAVHIRGLSVPHEGPDVPENILCLCPNHSVLFELGSFTMNDDLEIIDEVSKEIVGDLRTNKKHRVGVDYIRYHRNLYRF</sequence>
<dbReference type="OrthoDB" id="4464809at2"/>
<dbReference type="Gene3D" id="2.30.280.10">
    <property type="entry name" value="SRA-YDG"/>
    <property type="match status" value="1"/>
</dbReference>
<dbReference type="GO" id="GO:0016567">
    <property type="term" value="P:protein ubiquitination"/>
    <property type="evidence" value="ECO:0007669"/>
    <property type="project" value="TreeGrafter"/>
</dbReference>
<dbReference type="GO" id="GO:0004197">
    <property type="term" value="F:cysteine-type endopeptidase activity"/>
    <property type="evidence" value="ECO:0007669"/>
    <property type="project" value="InterPro"/>
</dbReference>
<gene>
    <name evidence="3" type="ORF">FB559_2875</name>
</gene>
<dbReference type="InterPro" id="IPR011600">
    <property type="entry name" value="Pept_C14_caspase"/>
</dbReference>
<protein>
    <submittedName>
        <fullName evidence="3">Putative restriction endonuclease</fullName>
    </submittedName>
</protein>
<accession>A0A543CJM1</accession>
<reference evidence="3 4" key="1">
    <citation type="submission" date="2019-06" db="EMBL/GenBank/DDBJ databases">
        <title>Sequencing the genomes of 1000 actinobacteria strains.</title>
        <authorList>
            <person name="Klenk H.-P."/>
        </authorList>
    </citation>
    <scope>NUCLEOTIDE SEQUENCE [LARGE SCALE GENOMIC DNA]</scope>
    <source>
        <strain evidence="3 4">DSM 102200</strain>
    </source>
</reference>
<dbReference type="PANTHER" id="PTHR14140">
    <property type="entry name" value="E3 UBIQUITIN-PROTEIN LIGASE UHRF-RELATED"/>
    <property type="match status" value="1"/>
</dbReference>
<dbReference type="GO" id="GO:0006508">
    <property type="term" value="P:proteolysis"/>
    <property type="evidence" value="ECO:0007669"/>
    <property type="project" value="InterPro"/>
</dbReference>
<evidence type="ECO:0000313" key="4">
    <source>
        <dbReference type="Proteomes" id="UP000316096"/>
    </source>
</evidence>
<dbReference type="AlphaFoldDB" id="A0A543CJM1"/>
<comment type="caution">
    <text evidence="3">The sequence shown here is derived from an EMBL/GenBank/DDBJ whole genome shotgun (WGS) entry which is preliminary data.</text>
</comment>
<dbReference type="InterPro" id="IPR036987">
    <property type="entry name" value="SRA-YDG_sf"/>
</dbReference>
<organism evidence="3 4">
    <name type="scientific">Actinoallomurus bryophytorum</name>
    <dbReference type="NCBI Taxonomy" id="1490222"/>
    <lineage>
        <taxon>Bacteria</taxon>
        <taxon>Bacillati</taxon>
        <taxon>Actinomycetota</taxon>
        <taxon>Actinomycetes</taxon>
        <taxon>Streptosporangiales</taxon>
        <taxon>Thermomonosporaceae</taxon>
        <taxon>Actinoallomurus</taxon>
    </lineage>
</organism>
<dbReference type="PANTHER" id="PTHR14140:SF27">
    <property type="entry name" value="OS04G0289800 PROTEIN"/>
    <property type="match status" value="1"/>
</dbReference>
<dbReference type="RefSeq" id="WP_141956045.1">
    <property type="nucleotide sequence ID" value="NZ_VFOZ01000001.1"/>
</dbReference>
<dbReference type="GO" id="GO:0044027">
    <property type="term" value="P:negative regulation of gene expression via chromosomal CpG island methylation"/>
    <property type="evidence" value="ECO:0007669"/>
    <property type="project" value="TreeGrafter"/>
</dbReference>
<dbReference type="GO" id="GO:0004519">
    <property type="term" value="F:endonuclease activity"/>
    <property type="evidence" value="ECO:0007669"/>
    <property type="project" value="UniProtKB-KW"/>
</dbReference>
<evidence type="ECO:0000259" key="2">
    <source>
        <dbReference type="PROSITE" id="PS51015"/>
    </source>
</evidence>
<dbReference type="InterPro" id="IPR003615">
    <property type="entry name" value="HNH_nuc"/>
</dbReference>
<dbReference type="SMART" id="SM00466">
    <property type="entry name" value="SRA"/>
    <property type="match status" value="1"/>
</dbReference>
<dbReference type="InterPro" id="IPR003105">
    <property type="entry name" value="SRA_YDG"/>
</dbReference>
<keyword evidence="3" id="KW-0255">Endonuclease</keyword>
<dbReference type="EMBL" id="VFOZ01000001">
    <property type="protein sequence ID" value="TQL97296.1"/>
    <property type="molecule type" value="Genomic_DNA"/>
</dbReference>
<evidence type="ECO:0000313" key="3">
    <source>
        <dbReference type="EMBL" id="TQL97296.1"/>
    </source>
</evidence>
<dbReference type="Pfam" id="PF13391">
    <property type="entry name" value="HNH_2"/>
    <property type="match status" value="1"/>
</dbReference>
<feature type="domain" description="YDG" evidence="2">
    <location>
        <begin position="252"/>
        <end position="396"/>
    </location>
</feature>
<dbReference type="InterPro" id="IPR015947">
    <property type="entry name" value="PUA-like_sf"/>
</dbReference>
<dbReference type="SUPFAM" id="SSF52129">
    <property type="entry name" value="Caspase-like"/>
    <property type="match status" value="1"/>
</dbReference>
<proteinExistence type="predicted"/>
<dbReference type="Pfam" id="PF00656">
    <property type="entry name" value="Peptidase_C14"/>
    <property type="match status" value="1"/>
</dbReference>
<keyword evidence="4" id="KW-1185">Reference proteome</keyword>
<dbReference type="InterPro" id="IPR045134">
    <property type="entry name" value="UHRF1/2-like"/>
</dbReference>
<name>A0A543CJM1_9ACTN</name>
<keyword evidence="3" id="KW-0540">Nuclease</keyword>
<keyword evidence="3" id="KW-0378">Hydrolase</keyword>
<dbReference type="Gene3D" id="3.40.50.1460">
    <property type="match status" value="1"/>
</dbReference>
<dbReference type="SUPFAM" id="SSF88697">
    <property type="entry name" value="PUA domain-like"/>
    <property type="match status" value="1"/>
</dbReference>
<evidence type="ECO:0000256" key="1">
    <source>
        <dbReference type="SAM" id="MobiDB-lite"/>
    </source>
</evidence>
<dbReference type="InterPro" id="IPR029030">
    <property type="entry name" value="Caspase-like_dom_sf"/>
</dbReference>
<feature type="region of interest" description="Disordered" evidence="1">
    <location>
        <begin position="400"/>
        <end position="427"/>
    </location>
</feature>
<dbReference type="Proteomes" id="UP000316096">
    <property type="component" value="Unassembled WGS sequence"/>
</dbReference>
<dbReference type="GO" id="GO:0061630">
    <property type="term" value="F:ubiquitin protein ligase activity"/>
    <property type="evidence" value="ECO:0007669"/>
    <property type="project" value="TreeGrafter"/>
</dbReference>
<dbReference type="NCBIfam" id="NF047832">
    <property type="entry name" value="caspase_w_EACC1"/>
    <property type="match status" value="1"/>
</dbReference>